<reference evidence="2" key="1">
    <citation type="journal article" date="2023" name="IMA Fungus">
        <title>Comparative genomic study of the Penicillium genus elucidates a diverse pangenome and 15 lateral gene transfer events.</title>
        <authorList>
            <person name="Petersen C."/>
            <person name="Sorensen T."/>
            <person name="Nielsen M.R."/>
            <person name="Sondergaard T.E."/>
            <person name="Sorensen J.L."/>
            <person name="Fitzpatrick D.A."/>
            <person name="Frisvad J.C."/>
            <person name="Nielsen K.L."/>
        </authorList>
    </citation>
    <scope>NUCLEOTIDE SEQUENCE</scope>
    <source>
        <strain evidence="2">IBT 17514</strain>
    </source>
</reference>
<sequence>MKPITAILGILALAASISAQDTCTPDQVIVSLDINTKFADQMQTDVDTTNNSIDPSGPVYKNYRALLNQYAHDVQCTINATQDQQTQICAAYVNFATSQLRFLHIADGLRFFITNSHGENEGKMHNYIQTYKSALEGYTSRIKAAVPLCASQIDDAYAPLAKQLASLTQDYPAPSSSST</sequence>
<feature type="signal peptide" evidence="1">
    <location>
        <begin position="1"/>
        <end position="19"/>
    </location>
</feature>
<evidence type="ECO:0000256" key="1">
    <source>
        <dbReference type="SAM" id="SignalP"/>
    </source>
</evidence>
<feature type="chain" id="PRO_5042186973" evidence="1">
    <location>
        <begin position="20"/>
        <end position="179"/>
    </location>
</feature>
<proteinExistence type="predicted"/>
<protein>
    <submittedName>
        <fullName evidence="2">Uncharacterized protein</fullName>
    </submittedName>
</protein>
<dbReference type="AlphaFoldDB" id="A0AAD6HL54"/>
<comment type="caution">
    <text evidence="2">The sequence shown here is derived from an EMBL/GenBank/DDBJ whole genome shotgun (WGS) entry which is preliminary data.</text>
</comment>
<dbReference type="Proteomes" id="UP001215712">
    <property type="component" value="Unassembled WGS sequence"/>
</dbReference>
<dbReference type="EMBL" id="JAQJAN010000007">
    <property type="protein sequence ID" value="KAJ5726797.1"/>
    <property type="molecule type" value="Genomic_DNA"/>
</dbReference>
<evidence type="ECO:0000313" key="2">
    <source>
        <dbReference type="EMBL" id="KAJ5726797.1"/>
    </source>
</evidence>
<accession>A0AAD6HL54</accession>
<evidence type="ECO:0000313" key="3">
    <source>
        <dbReference type="Proteomes" id="UP001215712"/>
    </source>
</evidence>
<keyword evidence="1" id="KW-0732">Signal</keyword>
<keyword evidence="3" id="KW-1185">Reference proteome</keyword>
<name>A0AAD6HL54_9EURO</name>
<reference evidence="2" key="2">
    <citation type="submission" date="2023-01" db="EMBL/GenBank/DDBJ databases">
        <authorList>
            <person name="Petersen C."/>
        </authorList>
    </citation>
    <scope>NUCLEOTIDE SEQUENCE</scope>
    <source>
        <strain evidence="2">IBT 17514</strain>
    </source>
</reference>
<gene>
    <name evidence="2" type="ORF">N7493_005824</name>
</gene>
<organism evidence="2 3">
    <name type="scientific">Penicillium malachiteum</name>
    <dbReference type="NCBI Taxonomy" id="1324776"/>
    <lineage>
        <taxon>Eukaryota</taxon>
        <taxon>Fungi</taxon>
        <taxon>Dikarya</taxon>
        <taxon>Ascomycota</taxon>
        <taxon>Pezizomycotina</taxon>
        <taxon>Eurotiomycetes</taxon>
        <taxon>Eurotiomycetidae</taxon>
        <taxon>Eurotiales</taxon>
        <taxon>Aspergillaceae</taxon>
        <taxon>Penicillium</taxon>
    </lineage>
</organism>